<evidence type="ECO:0000256" key="1">
    <source>
        <dbReference type="ARBA" id="ARBA00001966"/>
    </source>
</evidence>
<dbReference type="eggNOG" id="COG0379">
    <property type="taxonomic scope" value="Bacteria"/>
</dbReference>
<dbReference type="InterPro" id="IPR036094">
    <property type="entry name" value="NadA_sf"/>
</dbReference>
<gene>
    <name evidence="15" type="primary">nadA</name>
    <name evidence="15" type="ORF">ANASTE_01346</name>
</gene>
<comment type="cofactor">
    <cofactor evidence="1">
        <name>[4Fe-4S] cluster</name>
        <dbReference type="ChEBI" id="CHEBI:49883"/>
    </cofactor>
</comment>
<dbReference type="AlphaFoldDB" id="B1CBJ7"/>
<name>B1CBJ7_9FIRM</name>
<dbReference type="Pfam" id="PF02445">
    <property type="entry name" value="NadA"/>
    <property type="match status" value="1"/>
</dbReference>
<evidence type="ECO:0000256" key="10">
    <source>
        <dbReference type="ARBA" id="ARBA00023014"/>
    </source>
</evidence>
<dbReference type="NCBIfam" id="TIGR00550">
    <property type="entry name" value="nadA"/>
    <property type="match status" value="1"/>
</dbReference>
<evidence type="ECO:0000256" key="4">
    <source>
        <dbReference type="ARBA" id="ARBA00012669"/>
    </source>
</evidence>
<feature type="transmembrane region" description="Helical" evidence="14">
    <location>
        <begin position="20"/>
        <end position="42"/>
    </location>
</feature>
<evidence type="ECO:0000256" key="8">
    <source>
        <dbReference type="ARBA" id="ARBA00022723"/>
    </source>
</evidence>
<keyword evidence="14" id="KW-0472">Membrane</keyword>
<dbReference type="GO" id="GO:0051539">
    <property type="term" value="F:4 iron, 4 sulfur cluster binding"/>
    <property type="evidence" value="ECO:0007669"/>
    <property type="project" value="UniProtKB-KW"/>
</dbReference>
<dbReference type="Proteomes" id="UP000005178">
    <property type="component" value="Unassembled WGS sequence"/>
</dbReference>
<proteinExistence type="predicted"/>
<dbReference type="NCBIfam" id="NF006878">
    <property type="entry name" value="PRK09375.1-2"/>
    <property type="match status" value="1"/>
</dbReference>
<evidence type="ECO:0000256" key="11">
    <source>
        <dbReference type="ARBA" id="ARBA00050125"/>
    </source>
</evidence>
<keyword evidence="16" id="KW-1185">Reference proteome</keyword>
<evidence type="ECO:0000256" key="5">
    <source>
        <dbReference type="ARBA" id="ARBA00022485"/>
    </source>
</evidence>
<comment type="catalytic activity">
    <reaction evidence="11">
        <text>iminosuccinate + dihydroxyacetone phosphate = quinolinate + phosphate + 2 H2O + H(+)</text>
        <dbReference type="Rhea" id="RHEA:25888"/>
        <dbReference type="ChEBI" id="CHEBI:15377"/>
        <dbReference type="ChEBI" id="CHEBI:15378"/>
        <dbReference type="ChEBI" id="CHEBI:29959"/>
        <dbReference type="ChEBI" id="CHEBI:43474"/>
        <dbReference type="ChEBI" id="CHEBI:57642"/>
        <dbReference type="ChEBI" id="CHEBI:77875"/>
        <dbReference type="EC" id="2.5.1.72"/>
    </reaction>
    <physiologicalReaction direction="left-to-right" evidence="11">
        <dbReference type="Rhea" id="RHEA:25889"/>
    </physiologicalReaction>
</comment>
<evidence type="ECO:0000256" key="6">
    <source>
        <dbReference type="ARBA" id="ARBA00022642"/>
    </source>
</evidence>
<keyword evidence="6" id="KW-0662">Pyridine nucleotide biosynthesis</keyword>
<keyword evidence="9" id="KW-0408">Iron</keyword>
<evidence type="ECO:0000256" key="2">
    <source>
        <dbReference type="ARBA" id="ARBA00003791"/>
    </source>
</evidence>
<keyword evidence="7" id="KW-0808">Transferase</keyword>
<keyword evidence="8" id="KW-0479">Metal-binding</keyword>
<dbReference type="HOGENOM" id="CLU_047382_0_0_9"/>
<protein>
    <recommendedName>
        <fullName evidence="12 13">Quinolinate synthase</fullName>
        <ecNumber evidence="4 13">2.5.1.72</ecNumber>
    </recommendedName>
</protein>
<comment type="function">
    <text evidence="2">Catalyzes the condensation of iminoaspartate with dihydroxyacetone phosphate to form quinolinate.</text>
</comment>
<keyword evidence="5" id="KW-0004">4Fe-4S</keyword>
<dbReference type="STRING" id="445971.ANASTE_01346"/>
<comment type="caution">
    <text evidence="15">The sequence shown here is derived from an EMBL/GenBank/DDBJ whole genome shotgun (WGS) entry which is preliminary data.</text>
</comment>
<dbReference type="PANTHER" id="PTHR30573:SF0">
    <property type="entry name" value="QUINOLINATE SYNTHASE, CHLOROPLASTIC"/>
    <property type="match status" value="1"/>
</dbReference>
<evidence type="ECO:0000256" key="12">
    <source>
        <dbReference type="ARBA" id="ARBA00073059"/>
    </source>
</evidence>
<comment type="pathway">
    <text evidence="3">Cofactor biosynthesis; NAD(+) biosynthesis; quinolinate from iminoaspartate: step 1/1.</text>
</comment>
<organism evidence="15 16">
    <name type="scientific">Anaerofustis stercorihominis DSM 17244</name>
    <dbReference type="NCBI Taxonomy" id="445971"/>
    <lineage>
        <taxon>Bacteria</taxon>
        <taxon>Bacillati</taxon>
        <taxon>Bacillota</taxon>
        <taxon>Clostridia</taxon>
        <taxon>Eubacteriales</taxon>
        <taxon>Eubacteriaceae</taxon>
        <taxon>Anaerofustis</taxon>
    </lineage>
</organism>
<dbReference type="GO" id="GO:0034628">
    <property type="term" value="P:'de novo' NAD+ biosynthetic process from L-aspartate"/>
    <property type="evidence" value="ECO:0007669"/>
    <property type="project" value="TreeGrafter"/>
</dbReference>
<reference evidence="15" key="1">
    <citation type="submission" date="2008-01" db="EMBL/GenBank/DDBJ databases">
        <authorList>
            <person name="Fulton L."/>
            <person name="Clifton S."/>
            <person name="Fulton B."/>
            <person name="Xu J."/>
            <person name="Minx P."/>
            <person name="Pepin K.H."/>
            <person name="Johnson M."/>
            <person name="Thiruvilangam P."/>
            <person name="Bhonagiri V."/>
            <person name="Nash W.E."/>
            <person name="Mardis E.R."/>
            <person name="Wilson R.K."/>
        </authorList>
    </citation>
    <scope>NUCLEOTIDE SEQUENCE [LARGE SCALE GENOMIC DNA]</scope>
    <source>
        <strain evidence="15">DSM 17244</strain>
    </source>
</reference>
<dbReference type="UniPathway" id="UPA00253">
    <property type="reaction ID" value="UER00327"/>
</dbReference>
<evidence type="ECO:0000256" key="7">
    <source>
        <dbReference type="ARBA" id="ARBA00022679"/>
    </source>
</evidence>
<accession>B1CBJ7</accession>
<dbReference type="GO" id="GO:0005829">
    <property type="term" value="C:cytosol"/>
    <property type="evidence" value="ECO:0007669"/>
    <property type="project" value="TreeGrafter"/>
</dbReference>
<keyword evidence="14" id="KW-0812">Transmembrane</keyword>
<dbReference type="PANTHER" id="PTHR30573">
    <property type="entry name" value="QUINOLINATE SYNTHETASE A"/>
    <property type="match status" value="1"/>
</dbReference>
<evidence type="ECO:0000256" key="3">
    <source>
        <dbReference type="ARBA" id="ARBA00005065"/>
    </source>
</evidence>
<evidence type="ECO:0000256" key="13">
    <source>
        <dbReference type="NCBIfam" id="TIGR00550"/>
    </source>
</evidence>
<sequence>MILKDIIRSNYKIILLSKNIIFCINFYIILFPIFFTPVLSYVNFSGIIDFKFFKEINMNDLVNKIEKLKKEKDAVILAHYYVEDEVQEIADYVGDSFYLAQIATKVKESTIVFCGVSFMGESAKILNPDKTVLMPDETADCPMAHMATIEKIEKIKSDYEDVAVVCYVNSSAELKSHSDVCVTSSNALKIVRSLPNKNIFFIPDENLGRYVAKKVPEKNFIFNDGYCPIHKEMTKENLIKTKEYYPNAEVLIHPECTEDVLEMADYIGSTAGIIDYATKSDTDEFIIVTELGVLYELKNKNPNKKFYNLGCGQCCPDMKKITLEKVLNALKNNETKVELDKELRTKAYAPLEKMLKLGK</sequence>
<keyword evidence="10" id="KW-0411">Iron-sulfur</keyword>
<dbReference type="GO" id="GO:0046872">
    <property type="term" value="F:metal ion binding"/>
    <property type="evidence" value="ECO:0007669"/>
    <property type="project" value="UniProtKB-KW"/>
</dbReference>
<dbReference type="InterPro" id="IPR003473">
    <property type="entry name" value="NadA"/>
</dbReference>
<evidence type="ECO:0000256" key="14">
    <source>
        <dbReference type="SAM" id="Phobius"/>
    </source>
</evidence>
<evidence type="ECO:0000256" key="9">
    <source>
        <dbReference type="ARBA" id="ARBA00023004"/>
    </source>
</evidence>
<keyword evidence="14" id="KW-1133">Transmembrane helix</keyword>
<dbReference type="EMBL" id="ABIL02000006">
    <property type="protein sequence ID" value="EDS71644.1"/>
    <property type="molecule type" value="Genomic_DNA"/>
</dbReference>
<dbReference type="Gene3D" id="3.40.50.10800">
    <property type="entry name" value="NadA-like"/>
    <property type="match status" value="3"/>
</dbReference>
<reference evidence="15" key="2">
    <citation type="submission" date="2013-08" db="EMBL/GenBank/DDBJ databases">
        <title>Draft genome sequence of Anaerofustis stercorihominis (DSM 17244).</title>
        <authorList>
            <person name="Sudarsanam P."/>
            <person name="Ley R."/>
            <person name="Guruge J."/>
            <person name="Turnbaugh P.J."/>
            <person name="Mahowald M."/>
            <person name="Liep D."/>
            <person name="Gordon J."/>
        </authorList>
    </citation>
    <scope>NUCLEOTIDE SEQUENCE</scope>
    <source>
        <strain evidence="15">DSM 17244</strain>
    </source>
</reference>
<evidence type="ECO:0000313" key="15">
    <source>
        <dbReference type="EMBL" id="EDS71644.1"/>
    </source>
</evidence>
<evidence type="ECO:0000313" key="16">
    <source>
        <dbReference type="Proteomes" id="UP000005178"/>
    </source>
</evidence>
<dbReference type="SUPFAM" id="SSF142754">
    <property type="entry name" value="NadA-like"/>
    <property type="match status" value="1"/>
</dbReference>
<dbReference type="EC" id="2.5.1.72" evidence="4 13"/>
<dbReference type="GO" id="GO:0008987">
    <property type="term" value="F:quinolinate synthetase A activity"/>
    <property type="evidence" value="ECO:0007669"/>
    <property type="project" value="UniProtKB-UniRule"/>
</dbReference>
<dbReference type="FunFam" id="3.40.50.10800:FF:000001">
    <property type="entry name" value="Quinolinate synthase A"/>
    <property type="match status" value="1"/>
</dbReference>